<accession>A0A6A3GFG6</accession>
<evidence type="ECO:0000256" key="1">
    <source>
        <dbReference type="SAM" id="MobiDB-lite"/>
    </source>
</evidence>
<evidence type="ECO:0000259" key="2">
    <source>
        <dbReference type="Pfam" id="PF20681"/>
    </source>
</evidence>
<gene>
    <name evidence="3" type="ORF">PR001_g31461</name>
</gene>
<dbReference type="PANTHER" id="PTHR34409">
    <property type="entry name" value="SET DOMAIN-CONTAINING PROTEIN"/>
    <property type="match status" value="1"/>
</dbReference>
<dbReference type="InterPro" id="IPR049203">
    <property type="entry name" value="DUF6818"/>
</dbReference>
<comment type="caution">
    <text evidence="3">The sequence shown here is derived from an EMBL/GenBank/DDBJ whole genome shotgun (WGS) entry which is preliminary data.</text>
</comment>
<proteinExistence type="predicted"/>
<dbReference type="AlphaFoldDB" id="A0A6A3GFG6"/>
<feature type="domain" description="DUF6818" evidence="2">
    <location>
        <begin position="34"/>
        <end position="100"/>
    </location>
</feature>
<protein>
    <recommendedName>
        <fullName evidence="2">DUF6818 domain-containing protein</fullName>
    </recommendedName>
</protein>
<feature type="compositionally biased region" description="Polar residues" evidence="1">
    <location>
        <begin position="161"/>
        <end position="177"/>
    </location>
</feature>
<dbReference type="EMBL" id="QXFV01008163">
    <property type="protein sequence ID" value="KAE8957205.1"/>
    <property type="molecule type" value="Genomic_DNA"/>
</dbReference>
<dbReference type="Pfam" id="PF20681">
    <property type="entry name" value="DUF6818"/>
    <property type="match status" value="1"/>
</dbReference>
<organism evidence="3 4">
    <name type="scientific">Phytophthora rubi</name>
    <dbReference type="NCBI Taxonomy" id="129364"/>
    <lineage>
        <taxon>Eukaryota</taxon>
        <taxon>Sar</taxon>
        <taxon>Stramenopiles</taxon>
        <taxon>Oomycota</taxon>
        <taxon>Peronosporomycetes</taxon>
        <taxon>Peronosporales</taxon>
        <taxon>Peronosporaceae</taxon>
        <taxon>Phytophthora</taxon>
    </lineage>
</organism>
<evidence type="ECO:0000313" key="3">
    <source>
        <dbReference type="EMBL" id="KAE8957205.1"/>
    </source>
</evidence>
<name>A0A6A3GFG6_9STRA</name>
<feature type="region of interest" description="Disordered" evidence="1">
    <location>
        <begin position="157"/>
        <end position="177"/>
    </location>
</feature>
<dbReference type="Proteomes" id="UP000429607">
    <property type="component" value="Unassembled WGS sequence"/>
</dbReference>
<sequence>MRIMAPSKSKSGRGEGWAVPELNRILTAVDTVLPLESDAWDMVAARYDTELPSNFTNRDLDAIERKLMLLKNSMKPTCDPACPKEVVRVKCAYYLMESRGDAEPTDYTTTATMASTEIGDTVATAEPPEKVTTPSEGVTAPHPRYFHRIKVCLKPPRRLGQNRSGVTSRQSSLHSCV</sequence>
<evidence type="ECO:0000313" key="4">
    <source>
        <dbReference type="Proteomes" id="UP000429607"/>
    </source>
</evidence>
<dbReference type="PANTHER" id="PTHR34409:SF1">
    <property type="entry name" value="MYB-LIKE DOMAIN-CONTAINING PROTEIN"/>
    <property type="match status" value="1"/>
</dbReference>
<reference evidence="3 4" key="1">
    <citation type="submission" date="2018-09" db="EMBL/GenBank/DDBJ databases">
        <title>Genomic investigation of the strawberry pathogen Phytophthora fragariae indicates pathogenicity is determined by transcriptional variation in three key races.</title>
        <authorList>
            <person name="Adams T.M."/>
            <person name="Armitage A.D."/>
            <person name="Sobczyk M.K."/>
            <person name="Bates H.J."/>
            <person name="Dunwell J.M."/>
            <person name="Nellist C.F."/>
            <person name="Harrison R.J."/>
        </authorList>
    </citation>
    <scope>NUCLEOTIDE SEQUENCE [LARGE SCALE GENOMIC DNA]</scope>
    <source>
        <strain evidence="3 4">SCRP249</strain>
    </source>
</reference>